<evidence type="ECO:0000313" key="1">
    <source>
        <dbReference type="EMBL" id="GAH38606.1"/>
    </source>
</evidence>
<dbReference type="EMBL" id="BARU01010893">
    <property type="protein sequence ID" value="GAH38606.1"/>
    <property type="molecule type" value="Genomic_DNA"/>
</dbReference>
<evidence type="ECO:0008006" key="2">
    <source>
        <dbReference type="Google" id="ProtNLM"/>
    </source>
</evidence>
<feature type="non-terminal residue" evidence="1">
    <location>
        <position position="214"/>
    </location>
</feature>
<protein>
    <recommendedName>
        <fullName evidence="2">Phage head morphogenesis domain-containing protein</fullName>
    </recommendedName>
</protein>
<reference evidence="1" key="1">
    <citation type="journal article" date="2014" name="Front. Microbiol.">
        <title>High frequency of phylogenetically diverse reductive dehalogenase-homologous genes in deep subseafloor sedimentary metagenomes.</title>
        <authorList>
            <person name="Kawai M."/>
            <person name="Futagami T."/>
            <person name="Toyoda A."/>
            <person name="Takaki Y."/>
            <person name="Nishi S."/>
            <person name="Hori S."/>
            <person name="Arai W."/>
            <person name="Tsubouchi T."/>
            <person name="Morono Y."/>
            <person name="Uchiyama I."/>
            <person name="Ito T."/>
            <person name="Fujiyama A."/>
            <person name="Inagaki F."/>
            <person name="Takami H."/>
        </authorList>
    </citation>
    <scope>NUCLEOTIDE SEQUENCE</scope>
    <source>
        <strain evidence="1">Expedition CK06-06</strain>
    </source>
</reference>
<name>X1EYZ6_9ZZZZ</name>
<dbReference type="AlphaFoldDB" id="X1EYZ6"/>
<gene>
    <name evidence="1" type="ORF">S03H2_20626</name>
</gene>
<organism evidence="1">
    <name type="scientific">marine sediment metagenome</name>
    <dbReference type="NCBI Taxonomy" id="412755"/>
    <lineage>
        <taxon>unclassified sequences</taxon>
        <taxon>metagenomes</taxon>
        <taxon>ecological metagenomes</taxon>
    </lineage>
</organism>
<comment type="caution">
    <text evidence="1">The sequence shown here is derived from an EMBL/GenBank/DDBJ whole genome shotgun (WGS) entry which is preliminary data.</text>
</comment>
<proteinExistence type="predicted"/>
<accession>X1EYZ6</accession>
<sequence>MTVIAELDKLITLLEARIPANPNAPANLRRRKALERELVKYFNKLEKAFPYGKLSGIYNRYVKESIASESDRIMASLLATFDDKLVADISGQIAEIYFSGSAEMITFGKTKMGIPIAYEGPPISQAIDWANKHGATLVKGMDEETKRRLAHAISQGIEAKRGIPGLARDIRTEFADMSKYRSELIARTETANALSTASLDRMGDMGIEGKEWVT</sequence>